<comment type="caution">
    <text evidence="3">The sequence shown here is derived from an EMBL/GenBank/DDBJ whole genome shotgun (WGS) entry which is preliminary data.</text>
</comment>
<dbReference type="InterPro" id="IPR027417">
    <property type="entry name" value="P-loop_NTPase"/>
</dbReference>
<dbReference type="Gene3D" id="3.30.420.240">
    <property type="match status" value="1"/>
</dbReference>
<evidence type="ECO:0000259" key="1">
    <source>
        <dbReference type="Pfam" id="PF04466"/>
    </source>
</evidence>
<protein>
    <submittedName>
        <fullName evidence="3">PBSX family phage terminase large subunit</fullName>
    </submittedName>
</protein>
<dbReference type="Proteomes" id="UP001159937">
    <property type="component" value="Unassembled WGS sequence"/>
</dbReference>
<evidence type="ECO:0000313" key="4">
    <source>
        <dbReference type="Proteomes" id="UP000234505"/>
    </source>
</evidence>
<reference evidence="2" key="3">
    <citation type="submission" date="2022-09" db="EMBL/GenBank/DDBJ databases">
        <title>Intensive care unit water sources are persistently colonized with multi-drug resistant bacteria and are the site of extensive horizontal gene transfer of antibiotic resistance genes.</title>
        <authorList>
            <person name="Diorio-Toth L."/>
        </authorList>
    </citation>
    <scope>NUCLEOTIDE SEQUENCE</scope>
    <source>
        <strain evidence="2">GD03918</strain>
    </source>
</reference>
<dbReference type="Proteomes" id="UP000234505">
    <property type="component" value="Unassembled WGS sequence"/>
</dbReference>
<dbReference type="EMBL" id="PIDS01000038">
    <property type="protein sequence ID" value="PLL43931.1"/>
    <property type="molecule type" value="Genomic_DNA"/>
</dbReference>
<feature type="domain" description="Phage terminase large subunit N-terminal" evidence="1">
    <location>
        <begin position="40"/>
        <end position="218"/>
    </location>
</feature>
<reference evidence="3 4" key="2">
    <citation type="submission" date="2018-01" db="EMBL/GenBank/DDBJ databases">
        <title>Genomic study of Klebsiella pneumoniae.</title>
        <authorList>
            <person name="Yang Y."/>
            <person name="Bicalho R."/>
        </authorList>
    </citation>
    <scope>NUCLEOTIDE SEQUENCE [LARGE SCALE GENOMIC DNA]</scope>
    <source>
        <strain evidence="3 4">A11</strain>
    </source>
</reference>
<reference evidence="3 4" key="1">
    <citation type="submission" date="2017-11" db="EMBL/GenBank/DDBJ databases">
        <authorList>
            <person name="Han C.G."/>
        </authorList>
    </citation>
    <scope>NUCLEOTIDE SEQUENCE [LARGE SCALE GENOMIC DNA]</scope>
    <source>
        <strain evidence="3 4">A11</strain>
    </source>
</reference>
<dbReference type="AlphaFoldDB" id="A0A2J4RKS9"/>
<dbReference type="InterPro" id="IPR035412">
    <property type="entry name" value="Terminase_L_N"/>
</dbReference>
<sequence length="469" mass="54164">MTAIEIAPEHDLERRRYWLSEKKKMTEWRRVMRSLTTKPHRVKCLRGGRGSSKSWRIAEALIQLTVRYDLRILCLRRVQKSIDASSHKLLSDTIRRLGYESEFTITQNSIKAKSGAEFRFLGFQSNLDSIKSIEGVDICWVEEAHAISAEAWETLAPTLRRNGAELWITFNPAFAWDETYVRYVLNAEDDWFIEEVNWYHNPYFNSTLDKERIYTLKYYPDKYDNIWNGVPVSDLPGAVVNRGHLEKLVVSPDSKLAKACRTDVKTAVLDVADDGDDDSVLSFFDGRFLYRMERLQARDTVQLAQQALKMATEEGCTVLIYDSVGVGSGVKGELNKYEDSEIEFRKFVAQGEVLRKKSRYRGGRPNEDTFHNLRAQAWWAYRDAVNDSVRWIETDIMPPDGLFAISDQIPRRYLDRILSDSTGVMWETTPDDKILIEAKKKVKKRLGVSTDYADAIFPHLVRMKSGIIE</sequence>
<dbReference type="PANTHER" id="PTHR39184">
    <property type="match status" value="1"/>
</dbReference>
<gene>
    <name evidence="3" type="ORF">CWN50_02555</name>
    <name evidence="2" type="ORF">N5C89_09810</name>
</gene>
<accession>A0A2J4RKS9</accession>
<organism evidence="3 4">
    <name type="scientific">Klebsiella michiganensis</name>
    <dbReference type="NCBI Taxonomy" id="1134687"/>
    <lineage>
        <taxon>Bacteria</taxon>
        <taxon>Pseudomonadati</taxon>
        <taxon>Pseudomonadota</taxon>
        <taxon>Gammaproteobacteria</taxon>
        <taxon>Enterobacterales</taxon>
        <taxon>Enterobacteriaceae</taxon>
        <taxon>Klebsiella/Raoultella group</taxon>
        <taxon>Klebsiella</taxon>
    </lineage>
</organism>
<dbReference type="RefSeq" id="WP_268013390.1">
    <property type="nucleotide sequence ID" value="NZ_JAHBNO010000002.1"/>
</dbReference>
<dbReference type="InterPro" id="IPR006437">
    <property type="entry name" value="Phage_terminase_lsu"/>
</dbReference>
<dbReference type="EMBL" id="JAOCBF010000010">
    <property type="protein sequence ID" value="MDH0963129.1"/>
    <property type="molecule type" value="Genomic_DNA"/>
</dbReference>
<proteinExistence type="predicted"/>
<dbReference type="Pfam" id="PF04466">
    <property type="entry name" value="Terminase_3"/>
    <property type="match status" value="1"/>
</dbReference>
<dbReference type="NCBIfam" id="TIGR01547">
    <property type="entry name" value="phage_term_2"/>
    <property type="match status" value="1"/>
</dbReference>
<evidence type="ECO:0000313" key="3">
    <source>
        <dbReference type="EMBL" id="PLL43931.1"/>
    </source>
</evidence>
<dbReference type="Gene3D" id="3.40.50.300">
    <property type="entry name" value="P-loop containing nucleotide triphosphate hydrolases"/>
    <property type="match status" value="1"/>
</dbReference>
<dbReference type="PANTHER" id="PTHR39184:SF1">
    <property type="entry name" value="PBSX PHAGE TERMINASE LARGE SUBUNIT"/>
    <property type="match status" value="1"/>
</dbReference>
<evidence type="ECO:0000313" key="2">
    <source>
        <dbReference type="EMBL" id="MDH0963129.1"/>
    </source>
</evidence>
<name>A0A2J4RKS9_9ENTR</name>
<dbReference type="InterPro" id="IPR052380">
    <property type="entry name" value="Viral_DNA_packaging_terminase"/>
</dbReference>